<protein>
    <recommendedName>
        <fullName evidence="3">Gingipain domain-containing protein</fullName>
    </recommendedName>
</protein>
<evidence type="ECO:0000313" key="2">
    <source>
        <dbReference type="Proteomes" id="UP001159427"/>
    </source>
</evidence>
<gene>
    <name evidence="1" type="ORF">PEVE_00043920</name>
</gene>
<dbReference type="EMBL" id="CALNXI010000091">
    <property type="protein sequence ID" value="CAH3018595.1"/>
    <property type="molecule type" value="Genomic_DNA"/>
</dbReference>
<sequence length="178" mass="19524">MTIFAGSAIAQGPTVGRIDLWSDWQLTACQPRWLLLSGASNPPDDIAISKRRTRDAPGDRSGTFLPGVSHDLTNMQDTVLVKATFSNILMNLKLAKSVALESIRELFADCLSRKAKPMIYYTAHGEIGTGNWCFADGKITIQEILNLVPGGCFYPMIFSDACYSGHWANFCLRKGTGF</sequence>
<keyword evidence="2" id="KW-1185">Reference proteome</keyword>
<comment type="caution">
    <text evidence="1">The sequence shown here is derived from an EMBL/GenBank/DDBJ whole genome shotgun (WGS) entry which is preliminary data.</text>
</comment>
<organism evidence="1 2">
    <name type="scientific">Porites evermanni</name>
    <dbReference type="NCBI Taxonomy" id="104178"/>
    <lineage>
        <taxon>Eukaryota</taxon>
        <taxon>Metazoa</taxon>
        <taxon>Cnidaria</taxon>
        <taxon>Anthozoa</taxon>
        <taxon>Hexacorallia</taxon>
        <taxon>Scleractinia</taxon>
        <taxon>Fungiina</taxon>
        <taxon>Poritidae</taxon>
        <taxon>Porites</taxon>
    </lineage>
</organism>
<evidence type="ECO:0008006" key="3">
    <source>
        <dbReference type="Google" id="ProtNLM"/>
    </source>
</evidence>
<name>A0ABN8LNF4_9CNID</name>
<evidence type="ECO:0000313" key="1">
    <source>
        <dbReference type="EMBL" id="CAH3018595.1"/>
    </source>
</evidence>
<accession>A0ABN8LNF4</accession>
<reference evidence="1 2" key="1">
    <citation type="submission" date="2022-05" db="EMBL/GenBank/DDBJ databases">
        <authorList>
            <consortium name="Genoscope - CEA"/>
            <person name="William W."/>
        </authorList>
    </citation>
    <scope>NUCLEOTIDE SEQUENCE [LARGE SCALE GENOMIC DNA]</scope>
</reference>
<proteinExistence type="predicted"/>
<dbReference type="Proteomes" id="UP001159427">
    <property type="component" value="Unassembled WGS sequence"/>
</dbReference>